<accession>A0A2P2N3A0</accession>
<name>A0A2P2N3A0_RHIMU</name>
<dbReference type="EMBL" id="GGEC01056454">
    <property type="protein sequence ID" value="MBX36938.1"/>
    <property type="molecule type" value="Transcribed_RNA"/>
</dbReference>
<reference evidence="2" key="1">
    <citation type="submission" date="2018-02" db="EMBL/GenBank/DDBJ databases">
        <title>Rhizophora mucronata_Transcriptome.</title>
        <authorList>
            <person name="Meera S.P."/>
            <person name="Sreeshan A."/>
            <person name="Augustine A."/>
        </authorList>
    </citation>
    <scope>NUCLEOTIDE SEQUENCE</scope>
    <source>
        <tissue evidence="2">Leaf</tissue>
    </source>
</reference>
<organism evidence="2">
    <name type="scientific">Rhizophora mucronata</name>
    <name type="common">Asiatic mangrove</name>
    <dbReference type="NCBI Taxonomy" id="61149"/>
    <lineage>
        <taxon>Eukaryota</taxon>
        <taxon>Viridiplantae</taxon>
        <taxon>Streptophyta</taxon>
        <taxon>Embryophyta</taxon>
        <taxon>Tracheophyta</taxon>
        <taxon>Spermatophyta</taxon>
        <taxon>Magnoliopsida</taxon>
        <taxon>eudicotyledons</taxon>
        <taxon>Gunneridae</taxon>
        <taxon>Pentapetalae</taxon>
        <taxon>rosids</taxon>
        <taxon>fabids</taxon>
        <taxon>Malpighiales</taxon>
        <taxon>Rhizophoraceae</taxon>
        <taxon>Rhizophora</taxon>
    </lineage>
</organism>
<dbReference type="AlphaFoldDB" id="A0A2P2N3A0"/>
<keyword evidence="1" id="KW-0472">Membrane</keyword>
<feature type="transmembrane region" description="Helical" evidence="1">
    <location>
        <begin position="18"/>
        <end position="37"/>
    </location>
</feature>
<protein>
    <submittedName>
        <fullName evidence="2">Uncharacterized protein</fullName>
    </submittedName>
</protein>
<keyword evidence="1" id="KW-0812">Transmembrane</keyword>
<proteinExistence type="predicted"/>
<keyword evidence="1" id="KW-1133">Transmembrane helix</keyword>
<sequence length="39" mass="4514">MEAGTWKFCFLLTINQRIGLVAVVLTVLRMLGFYCFFNP</sequence>
<evidence type="ECO:0000256" key="1">
    <source>
        <dbReference type="SAM" id="Phobius"/>
    </source>
</evidence>
<evidence type="ECO:0000313" key="2">
    <source>
        <dbReference type="EMBL" id="MBX36938.1"/>
    </source>
</evidence>